<accession>A0A418WLY2</accession>
<dbReference type="Proteomes" id="UP000286100">
    <property type="component" value="Unassembled WGS sequence"/>
</dbReference>
<keyword evidence="1" id="KW-0732">Signal</keyword>
<feature type="chain" id="PRO_5019037047" description="Transporter" evidence="1">
    <location>
        <begin position="23"/>
        <end position="270"/>
    </location>
</feature>
<organism evidence="2 3">
    <name type="scientific">Sphingomonas cavernae</name>
    <dbReference type="NCBI Taxonomy" id="2320861"/>
    <lineage>
        <taxon>Bacteria</taxon>
        <taxon>Pseudomonadati</taxon>
        <taxon>Pseudomonadota</taxon>
        <taxon>Alphaproteobacteria</taxon>
        <taxon>Sphingomonadales</taxon>
        <taxon>Sphingomonadaceae</taxon>
        <taxon>Sphingomonas</taxon>
    </lineage>
</organism>
<evidence type="ECO:0000313" key="2">
    <source>
        <dbReference type="EMBL" id="RJF91013.1"/>
    </source>
</evidence>
<dbReference type="RefSeq" id="WP_119762708.1">
    <property type="nucleotide sequence ID" value="NZ_QYUM01000003.1"/>
</dbReference>
<evidence type="ECO:0000313" key="3">
    <source>
        <dbReference type="Proteomes" id="UP000286100"/>
    </source>
</evidence>
<name>A0A418WLY2_9SPHN</name>
<comment type="caution">
    <text evidence="2">The sequence shown here is derived from an EMBL/GenBank/DDBJ whole genome shotgun (WGS) entry which is preliminary data.</text>
</comment>
<feature type="signal peptide" evidence="1">
    <location>
        <begin position="1"/>
        <end position="22"/>
    </location>
</feature>
<gene>
    <name evidence="2" type="ORF">D3876_12750</name>
</gene>
<keyword evidence="3" id="KW-1185">Reference proteome</keyword>
<reference evidence="2 3" key="1">
    <citation type="submission" date="2018-09" db="EMBL/GenBank/DDBJ databases">
        <authorList>
            <person name="Zhu H."/>
        </authorList>
    </citation>
    <scope>NUCLEOTIDE SEQUENCE [LARGE SCALE GENOMIC DNA]</scope>
    <source>
        <strain evidence="2 3">K2R01-6</strain>
    </source>
</reference>
<sequence length="270" mass="28805">MAHVARKLLATALVMVPGASLAQESVDKSQDLAKQLSNPVASLISVPLQQNIDFGGGPDGGGVKSTLNIQPVVPVSLGPKWNVIVRTILPVVYQSDISAPGANEFGLGDTTQSFFFSPKQTGSGGIVWGVGPAILYPTATDRVLGSDKWGLGPTVVLLKQSGKDTYGLLANHIWSVAGSDTRNDISSTFFQPFYSHTTATATTYGVNLETSYDWKGENWVVPVNLSMSQLTKMGKQPIQIGVGARYYIEKPTGGPDWGVRLVLTLLFPKK</sequence>
<evidence type="ECO:0008006" key="4">
    <source>
        <dbReference type="Google" id="ProtNLM"/>
    </source>
</evidence>
<evidence type="ECO:0000256" key="1">
    <source>
        <dbReference type="SAM" id="SignalP"/>
    </source>
</evidence>
<dbReference type="AlphaFoldDB" id="A0A418WLY2"/>
<dbReference type="OrthoDB" id="9809066at2"/>
<protein>
    <recommendedName>
        <fullName evidence="4">Transporter</fullName>
    </recommendedName>
</protein>
<proteinExistence type="predicted"/>
<dbReference type="EMBL" id="QYUM01000003">
    <property type="protein sequence ID" value="RJF91013.1"/>
    <property type="molecule type" value="Genomic_DNA"/>
</dbReference>